<name>A0A0F8XBC5_9ZZZZ</name>
<dbReference type="AlphaFoldDB" id="A0A0F8XBC5"/>
<proteinExistence type="predicted"/>
<dbReference type="EMBL" id="LAZR01060086">
    <property type="protein sequence ID" value="KKK66422.1"/>
    <property type="molecule type" value="Genomic_DNA"/>
</dbReference>
<accession>A0A0F8XBC5</accession>
<sequence>KVGEEKGLSSRDIAGAIFLHKAKSRTGALNKEWIKFALQHRGELEDYYPETYEADYMQAAQQRAQELGLVPAR</sequence>
<feature type="non-terminal residue" evidence="1">
    <location>
        <position position="1"/>
    </location>
</feature>
<comment type="caution">
    <text evidence="1">The sequence shown here is derived from an EMBL/GenBank/DDBJ whole genome shotgun (WGS) entry which is preliminary data.</text>
</comment>
<organism evidence="1">
    <name type="scientific">marine sediment metagenome</name>
    <dbReference type="NCBI Taxonomy" id="412755"/>
    <lineage>
        <taxon>unclassified sequences</taxon>
        <taxon>metagenomes</taxon>
        <taxon>ecological metagenomes</taxon>
    </lineage>
</organism>
<reference evidence="1" key="1">
    <citation type="journal article" date="2015" name="Nature">
        <title>Complex archaea that bridge the gap between prokaryotes and eukaryotes.</title>
        <authorList>
            <person name="Spang A."/>
            <person name="Saw J.H."/>
            <person name="Jorgensen S.L."/>
            <person name="Zaremba-Niedzwiedzka K."/>
            <person name="Martijn J."/>
            <person name="Lind A.E."/>
            <person name="van Eijk R."/>
            <person name="Schleper C."/>
            <person name="Guy L."/>
            <person name="Ettema T.J."/>
        </authorList>
    </citation>
    <scope>NUCLEOTIDE SEQUENCE</scope>
</reference>
<gene>
    <name evidence="1" type="ORF">LCGC14_2964260</name>
</gene>
<evidence type="ECO:0000313" key="1">
    <source>
        <dbReference type="EMBL" id="KKK66422.1"/>
    </source>
</evidence>
<protein>
    <submittedName>
        <fullName evidence="1">Uncharacterized protein</fullName>
    </submittedName>
</protein>